<proteinExistence type="predicted"/>
<dbReference type="Proteomes" id="UP000814140">
    <property type="component" value="Unassembled WGS sequence"/>
</dbReference>
<gene>
    <name evidence="1" type="ORF">BV25DRAFT_1842024</name>
</gene>
<sequence>MFAGGGAVVENRLKGLDLDGVVVFGATRVLSDNVEENLNGVGFKADDGAAESGTEVGAEARVDVTAESVSADDAEVLPTGARSGMDGSAYSDVAEDEDGAGITGDVAGLEGTRAAVTGMMEVGWATVTDDATEDGGPVSEVRVFAVEVGGAAGIMGDTAVPDDTAAPEDAAGVGDVALDVEGVAAAGDGVDVLAAELLPVSSGFHTRAAQTSGSDGINRQRPSRMPASEQNQQRAKVEHRLVLL</sequence>
<accession>A0ACB8SLX6</accession>
<keyword evidence="2" id="KW-1185">Reference proteome</keyword>
<reference evidence="1" key="2">
    <citation type="journal article" date="2022" name="New Phytol.">
        <title>Evolutionary transition to the ectomycorrhizal habit in the genomes of a hyperdiverse lineage of mushroom-forming fungi.</title>
        <authorList>
            <person name="Looney B."/>
            <person name="Miyauchi S."/>
            <person name="Morin E."/>
            <person name="Drula E."/>
            <person name="Courty P.E."/>
            <person name="Kohler A."/>
            <person name="Kuo A."/>
            <person name="LaButti K."/>
            <person name="Pangilinan J."/>
            <person name="Lipzen A."/>
            <person name="Riley R."/>
            <person name="Andreopoulos W."/>
            <person name="He G."/>
            <person name="Johnson J."/>
            <person name="Nolan M."/>
            <person name="Tritt A."/>
            <person name="Barry K.W."/>
            <person name="Grigoriev I.V."/>
            <person name="Nagy L.G."/>
            <person name="Hibbett D."/>
            <person name="Henrissat B."/>
            <person name="Matheny P.B."/>
            <person name="Labbe J."/>
            <person name="Martin F.M."/>
        </authorList>
    </citation>
    <scope>NUCLEOTIDE SEQUENCE</scope>
    <source>
        <strain evidence="1">HHB10654</strain>
    </source>
</reference>
<name>A0ACB8SLX6_9AGAM</name>
<comment type="caution">
    <text evidence="1">The sequence shown here is derived from an EMBL/GenBank/DDBJ whole genome shotgun (WGS) entry which is preliminary data.</text>
</comment>
<evidence type="ECO:0000313" key="1">
    <source>
        <dbReference type="EMBL" id="KAI0056873.1"/>
    </source>
</evidence>
<evidence type="ECO:0000313" key="2">
    <source>
        <dbReference type="Proteomes" id="UP000814140"/>
    </source>
</evidence>
<protein>
    <submittedName>
        <fullName evidence="1">Uncharacterized protein</fullName>
    </submittedName>
</protein>
<reference evidence="1" key="1">
    <citation type="submission" date="2021-03" db="EMBL/GenBank/DDBJ databases">
        <authorList>
            <consortium name="DOE Joint Genome Institute"/>
            <person name="Ahrendt S."/>
            <person name="Looney B.P."/>
            <person name="Miyauchi S."/>
            <person name="Morin E."/>
            <person name="Drula E."/>
            <person name="Courty P.E."/>
            <person name="Chicoki N."/>
            <person name="Fauchery L."/>
            <person name="Kohler A."/>
            <person name="Kuo A."/>
            <person name="Labutti K."/>
            <person name="Pangilinan J."/>
            <person name="Lipzen A."/>
            <person name="Riley R."/>
            <person name="Andreopoulos W."/>
            <person name="He G."/>
            <person name="Johnson J."/>
            <person name="Barry K.W."/>
            <person name="Grigoriev I.V."/>
            <person name="Nagy L."/>
            <person name="Hibbett D."/>
            <person name="Henrissat B."/>
            <person name="Matheny P.B."/>
            <person name="Labbe J."/>
            <person name="Martin F."/>
        </authorList>
    </citation>
    <scope>NUCLEOTIDE SEQUENCE</scope>
    <source>
        <strain evidence="1">HHB10654</strain>
    </source>
</reference>
<dbReference type="EMBL" id="MU277256">
    <property type="protein sequence ID" value="KAI0056873.1"/>
    <property type="molecule type" value="Genomic_DNA"/>
</dbReference>
<organism evidence="1 2">
    <name type="scientific">Artomyces pyxidatus</name>
    <dbReference type="NCBI Taxonomy" id="48021"/>
    <lineage>
        <taxon>Eukaryota</taxon>
        <taxon>Fungi</taxon>
        <taxon>Dikarya</taxon>
        <taxon>Basidiomycota</taxon>
        <taxon>Agaricomycotina</taxon>
        <taxon>Agaricomycetes</taxon>
        <taxon>Russulales</taxon>
        <taxon>Auriscalpiaceae</taxon>
        <taxon>Artomyces</taxon>
    </lineage>
</organism>